<evidence type="ECO:0000256" key="1">
    <source>
        <dbReference type="ARBA" id="ARBA00006601"/>
    </source>
</evidence>
<evidence type="ECO:0000259" key="9">
    <source>
        <dbReference type="SMART" id="SM00984"/>
    </source>
</evidence>
<evidence type="ECO:0000256" key="8">
    <source>
        <dbReference type="PIRNR" id="PIRNR000124"/>
    </source>
</evidence>
<dbReference type="Pfam" id="PF03720">
    <property type="entry name" value="UDPG_MGDP_dh_C"/>
    <property type="match status" value="1"/>
</dbReference>
<evidence type="ECO:0000256" key="7">
    <source>
        <dbReference type="ARBA" id="ARBA00049130"/>
    </source>
</evidence>
<evidence type="ECO:0000256" key="5">
    <source>
        <dbReference type="ARBA" id="ARBA00023027"/>
    </source>
</evidence>
<keyword evidence="5" id="KW-0520">NAD</keyword>
<dbReference type="PIRSF" id="PIRSF000124">
    <property type="entry name" value="UDPglc_GDPman_dh"/>
    <property type="match status" value="1"/>
</dbReference>
<evidence type="ECO:0000256" key="4">
    <source>
        <dbReference type="ARBA" id="ARBA00023002"/>
    </source>
</evidence>
<dbReference type="NCBIfam" id="TIGR03026">
    <property type="entry name" value="NDP-sugDHase"/>
    <property type="match status" value="1"/>
</dbReference>
<dbReference type="SMART" id="SM00984">
    <property type="entry name" value="UDPG_MGDP_dh_C"/>
    <property type="match status" value="1"/>
</dbReference>
<dbReference type="PANTHER" id="PTHR43491:SF2">
    <property type="entry name" value="UDP-N-ACETYL-D-MANNOSAMINE DEHYDROGENASE"/>
    <property type="match status" value="1"/>
</dbReference>
<dbReference type="AlphaFoldDB" id="A0A7D5PBR9"/>
<dbReference type="InterPro" id="IPR036291">
    <property type="entry name" value="NAD(P)-bd_dom_sf"/>
</dbReference>
<reference evidence="10 11" key="1">
    <citation type="submission" date="2020-07" db="EMBL/GenBank/DDBJ databases">
        <title>Halosimplex litoreum sp. nov. and Halosimplex rubrum sp. nov., isolated from different salt environments.</title>
        <authorList>
            <person name="Cui H."/>
        </authorList>
    </citation>
    <scope>NUCLEOTIDE SEQUENCE [LARGE SCALE GENOMIC DNA]</scope>
    <source>
        <strain evidence="10 11">R2</strain>
    </source>
</reference>
<dbReference type="SUPFAM" id="SSF52413">
    <property type="entry name" value="UDP-glucose/GDP-mannose dehydrogenase C-terminal domain"/>
    <property type="match status" value="1"/>
</dbReference>
<evidence type="ECO:0000313" key="11">
    <source>
        <dbReference type="Proteomes" id="UP000509346"/>
    </source>
</evidence>
<keyword evidence="11" id="KW-1185">Reference proteome</keyword>
<dbReference type="SUPFAM" id="SSF51735">
    <property type="entry name" value="NAD(P)-binding Rossmann-fold domains"/>
    <property type="match status" value="1"/>
</dbReference>
<dbReference type="KEGG" id="hpel:HZS54_13895"/>
<dbReference type="EMBL" id="CP058909">
    <property type="protein sequence ID" value="QLH82645.1"/>
    <property type="molecule type" value="Genomic_DNA"/>
</dbReference>
<comment type="catalytic activity">
    <reaction evidence="7">
        <text>UDP-N-acetyl-alpha-D-mannosamine + 2 NAD(+) + H2O = UDP-N-acetyl-alpha-D-mannosaminouronate + 2 NADH + 3 H(+)</text>
        <dbReference type="Rhea" id="RHEA:25780"/>
        <dbReference type="ChEBI" id="CHEBI:15377"/>
        <dbReference type="ChEBI" id="CHEBI:15378"/>
        <dbReference type="ChEBI" id="CHEBI:57540"/>
        <dbReference type="ChEBI" id="CHEBI:57945"/>
        <dbReference type="ChEBI" id="CHEBI:68623"/>
        <dbReference type="ChEBI" id="CHEBI:70731"/>
        <dbReference type="EC" id="1.1.1.336"/>
    </reaction>
</comment>
<dbReference type="Gene3D" id="3.40.50.720">
    <property type="entry name" value="NAD(P)-binding Rossmann-like Domain"/>
    <property type="match status" value="2"/>
</dbReference>
<dbReference type="InterPro" id="IPR008927">
    <property type="entry name" value="6-PGluconate_DH-like_C_sf"/>
</dbReference>
<dbReference type="PANTHER" id="PTHR43491">
    <property type="entry name" value="UDP-N-ACETYL-D-MANNOSAMINE DEHYDROGENASE"/>
    <property type="match status" value="1"/>
</dbReference>
<dbReference type="EC" id="1.1.1.336" evidence="2"/>
<accession>A0A7D5PBR9</accession>
<feature type="domain" description="UDP-glucose/GDP-mannose dehydrogenase C-terminal" evidence="9">
    <location>
        <begin position="313"/>
        <end position="402"/>
    </location>
</feature>
<dbReference type="GO" id="GO:0051287">
    <property type="term" value="F:NAD binding"/>
    <property type="evidence" value="ECO:0007669"/>
    <property type="project" value="InterPro"/>
</dbReference>
<gene>
    <name evidence="10" type="ORF">HZS54_13895</name>
</gene>
<dbReference type="OrthoDB" id="372050at2157"/>
<evidence type="ECO:0000256" key="2">
    <source>
        <dbReference type="ARBA" id="ARBA00012935"/>
    </source>
</evidence>
<dbReference type="InterPro" id="IPR001732">
    <property type="entry name" value="UDP-Glc/GDP-Man_DH_N"/>
</dbReference>
<dbReference type="GO" id="GO:0016628">
    <property type="term" value="F:oxidoreductase activity, acting on the CH-CH group of donors, NAD or NADP as acceptor"/>
    <property type="evidence" value="ECO:0007669"/>
    <property type="project" value="InterPro"/>
</dbReference>
<dbReference type="InterPro" id="IPR014027">
    <property type="entry name" value="UDP-Glc/GDP-Man_DH_C"/>
</dbReference>
<dbReference type="InterPro" id="IPR017476">
    <property type="entry name" value="UDP-Glc/GDP-Man"/>
</dbReference>
<sequence>MSIGIYGVGFVGKEVAELAVERGRSVACVDVDPEVVERIEAEEYLAVDDHDRVSATTDGAAVAAEADTCLVTVPTPVDGAERVDLGPLRAASETIGEGLRGRDAAEPCLVVVESTIPPGTARREIAEVFDTYGLELGTDYYLAAVPERVDPGNEAWPLEAIPRVVGALSEPGLERATAFYDRLLDAEVHPVDSVEIAEVSKIVENAFRDINIAFANEIAVSLDSLDVDARSAIDAASTKPFGFMGFEPGAGVGGHCIPVDPHLLIGEAEDAGFTHELLSVARTINNQMPEYVADMTVDALTRERVLPQDATALLLGRAFKPDLADDRNSPYFPIREGLTDYDVTVETYDPVLAAESSVDSPYQPVDAVVVVTDHEAFADLDPERFADLGVSTVVDGRDVFDAEAVEAAGLRYDAVGEV</sequence>
<dbReference type="GO" id="GO:0089714">
    <property type="term" value="F:UDP-N-acetyl-D-mannosamine dehydrogenase activity"/>
    <property type="evidence" value="ECO:0007669"/>
    <property type="project" value="UniProtKB-EC"/>
</dbReference>
<evidence type="ECO:0000256" key="6">
    <source>
        <dbReference type="ARBA" id="ARBA00030172"/>
    </source>
</evidence>
<organism evidence="10 11">
    <name type="scientific">Halosimplex pelagicum</name>
    <dbReference type="NCBI Taxonomy" id="869886"/>
    <lineage>
        <taxon>Archaea</taxon>
        <taxon>Methanobacteriati</taxon>
        <taxon>Methanobacteriota</taxon>
        <taxon>Stenosarchaea group</taxon>
        <taxon>Halobacteria</taxon>
        <taxon>Halobacteriales</taxon>
        <taxon>Haloarculaceae</taxon>
        <taxon>Halosimplex</taxon>
    </lineage>
</organism>
<dbReference type="InterPro" id="IPR036220">
    <property type="entry name" value="UDP-Glc/GDP-Man_DH_C_sf"/>
</dbReference>
<dbReference type="SUPFAM" id="SSF48179">
    <property type="entry name" value="6-phosphogluconate dehydrogenase C-terminal domain-like"/>
    <property type="match status" value="1"/>
</dbReference>
<proteinExistence type="inferred from homology"/>
<keyword evidence="4" id="KW-0560">Oxidoreductase</keyword>
<name>A0A7D5PBR9_9EURY</name>
<dbReference type="InterPro" id="IPR028359">
    <property type="entry name" value="UDP_ManNAc/GlcNAc_DH"/>
</dbReference>
<dbReference type="Pfam" id="PF03721">
    <property type="entry name" value="UDPG_MGDP_dh_N"/>
    <property type="match status" value="1"/>
</dbReference>
<dbReference type="GO" id="GO:0000271">
    <property type="term" value="P:polysaccharide biosynthetic process"/>
    <property type="evidence" value="ECO:0007669"/>
    <property type="project" value="InterPro"/>
</dbReference>
<dbReference type="PIRSF" id="PIRSF500136">
    <property type="entry name" value="UDP_ManNAc_DH"/>
    <property type="match status" value="1"/>
</dbReference>
<protein>
    <recommendedName>
        <fullName evidence="3">UDP-N-acetyl-D-mannosamine dehydrogenase</fullName>
        <ecNumber evidence="2">1.1.1.336</ecNumber>
    </recommendedName>
    <alternativeName>
        <fullName evidence="6">UDP-ManNAc 6-dehydrogenase</fullName>
    </alternativeName>
</protein>
<dbReference type="Proteomes" id="UP000509346">
    <property type="component" value="Chromosome"/>
</dbReference>
<dbReference type="Pfam" id="PF00984">
    <property type="entry name" value="UDPG_MGDP_dh"/>
    <property type="match status" value="1"/>
</dbReference>
<dbReference type="InterPro" id="IPR014026">
    <property type="entry name" value="UDP-Glc/GDP-Man_DH_dimer"/>
</dbReference>
<comment type="similarity">
    <text evidence="1 8">Belongs to the UDP-glucose/GDP-mannose dehydrogenase family.</text>
</comment>
<evidence type="ECO:0000313" key="10">
    <source>
        <dbReference type="EMBL" id="QLH82645.1"/>
    </source>
</evidence>
<evidence type="ECO:0000256" key="3">
    <source>
        <dbReference type="ARBA" id="ARBA00016796"/>
    </source>
</evidence>
<dbReference type="GeneID" id="56083702"/>
<dbReference type="RefSeq" id="WP_179917716.1">
    <property type="nucleotide sequence ID" value="NZ_CP058909.1"/>
</dbReference>